<feature type="coiled-coil region" evidence="1">
    <location>
        <begin position="44"/>
        <end position="94"/>
    </location>
</feature>
<feature type="compositionally biased region" description="Polar residues" evidence="2">
    <location>
        <begin position="216"/>
        <end position="231"/>
    </location>
</feature>
<proteinExistence type="predicted"/>
<evidence type="ECO:0000256" key="1">
    <source>
        <dbReference type="SAM" id="Coils"/>
    </source>
</evidence>
<feature type="chain" id="PRO_5004283532" evidence="3">
    <location>
        <begin position="25"/>
        <end position="240"/>
    </location>
</feature>
<organism evidence="4">
    <name type="scientific">Yersinia enterocolitica</name>
    <dbReference type="NCBI Taxonomy" id="630"/>
    <lineage>
        <taxon>Bacteria</taxon>
        <taxon>Pseudomonadati</taxon>
        <taxon>Pseudomonadota</taxon>
        <taxon>Gammaproteobacteria</taxon>
        <taxon>Enterobacterales</taxon>
        <taxon>Yersiniaceae</taxon>
        <taxon>Yersinia</taxon>
    </lineage>
</organism>
<feature type="signal peptide" evidence="3">
    <location>
        <begin position="1"/>
        <end position="24"/>
    </location>
</feature>
<name>Q70W67_YEREN</name>
<keyword evidence="4" id="KW-0255">Endonuclease</keyword>
<evidence type="ECO:0000256" key="2">
    <source>
        <dbReference type="SAM" id="MobiDB-lite"/>
    </source>
</evidence>
<sequence length="240" mass="26263">MKLKTLSAAYIAGALLCPSLTAYAGIPVMVDADPLRQIQYATDAQNWLKTVEQYKSQLNAYKSQLATATGVRNVQDFLSQAKGLSNDLKNLQKNGISLNDLLTNSGGSYSSALNGLYSKYKMFDTCDATQTQSYADTCKQIVINRAVAVEDTTAVQEKINSTVSDISTLVSRIEMSQDAKESQDLANTITSKSVQLNALTTQWEMSVKQSELRDQMLTSQRQKAGQQQQLNAPVADLNNL</sequence>
<evidence type="ECO:0000256" key="3">
    <source>
        <dbReference type="SAM" id="SignalP"/>
    </source>
</evidence>
<dbReference type="SUPFAM" id="SSF101082">
    <property type="entry name" value="Typo IV secretion system protein TraC"/>
    <property type="match status" value="1"/>
</dbReference>
<dbReference type="AlphaFoldDB" id="Q70W67"/>
<dbReference type="RefSeq" id="WP_032490876.1">
    <property type="nucleotide sequence ID" value="NZ_CFLA01000040.1"/>
</dbReference>
<protein>
    <submittedName>
        <fullName evidence="4">TriD protein</fullName>
    </submittedName>
</protein>
<reference evidence="4" key="1">
    <citation type="journal article" date="2003" name="Microbiology">
        <title>A cryptic plasmid of Yersinia enterocolitica encodes a conjugative transfer system related to the regions of CloDF13 Mob and IncX Pil.</title>
        <authorList>
            <person name="Strauch E."/>
            <person name="Goelz G."/>
            <person name="Knabner D."/>
            <person name="Konietzny A."/>
            <person name="Lanka E."/>
            <person name="Appel B."/>
        </authorList>
    </citation>
    <scope>NUCLEOTIDE SEQUENCE</scope>
    <source>
        <plasmid evidence="4">p29930</plasmid>
    </source>
</reference>
<feature type="region of interest" description="Disordered" evidence="2">
    <location>
        <begin position="216"/>
        <end position="240"/>
    </location>
</feature>
<keyword evidence="4" id="KW-0378">Hydrolase</keyword>
<dbReference type="Pfam" id="PF07996">
    <property type="entry name" value="T4SS"/>
    <property type="match status" value="1"/>
</dbReference>
<dbReference type="GO" id="GO:0004519">
    <property type="term" value="F:endonuclease activity"/>
    <property type="evidence" value="ECO:0007669"/>
    <property type="project" value="UniProtKB-KW"/>
</dbReference>
<evidence type="ECO:0000313" key="4">
    <source>
        <dbReference type="EMBL" id="CAD58565.1"/>
    </source>
</evidence>
<keyword evidence="4" id="KW-0614">Plasmid</keyword>
<keyword evidence="1" id="KW-0175">Coiled coil</keyword>
<accession>Q70W67</accession>
<dbReference type="InterPro" id="IPR023220">
    <property type="entry name" value="T4SS_VirB5-domain"/>
</dbReference>
<geneLocation type="plasmid" evidence="4">
    <name>p29930</name>
</geneLocation>
<keyword evidence="3" id="KW-0732">Signal</keyword>
<keyword evidence="4" id="KW-0540">Nuclease</keyword>
<dbReference type="InterPro" id="IPR014158">
    <property type="entry name" value="T4SS_VirB5"/>
</dbReference>
<dbReference type="Gene3D" id="1.20.58.430">
    <property type="entry name" value="Type IV secretion system, VirB5-domain"/>
    <property type="match status" value="1"/>
</dbReference>
<gene>
    <name evidence="4" type="primary">triD</name>
</gene>
<dbReference type="EMBL" id="AJ519722">
    <property type="protein sequence ID" value="CAD58565.1"/>
    <property type="molecule type" value="Genomic_DNA"/>
</dbReference>